<keyword evidence="3 6" id="KW-0812">Transmembrane</keyword>
<dbReference type="Proteomes" id="UP000077868">
    <property type="component" value="Chromosome"/>
</dbReference>
<proteinExistence type="predicted"/>
<evidence type="ECO:0000256" key="1">
    <source>
        <dbReference type="ARBA" id="ARBA00004651"/>
    </source>
</evidence>
<dbReference type="RefSeq" id="WP_068109119.1">
    <property type="nucleotide sequence ID" value="NZ_CP015079.1"/>
</dbReference>
<dbReference type="EMBL" id="CP015079">
    <property type="protein sequence ID" value="ANH38534.1"/>
    <property type="molecule type" value="Genomic_DNA"/>
</dbReference>
<sequence>MLTAVLAFSLAGALLVVLPGPDTLVVIRGMVRGGRRRAVWTALGGLTGLVVWVSITALGLAALLHASHAAYLALKIAGAAYLVWLGVQAFRSRTGDVPVEAPVTAASGPGPRERRTSGFGAGLATNLLNPKIGVMFVALLPGFVPSGASVATTSMLLGGIYITETAVYVAVLIALSGPVVRWMAEPRIRRRLDRLMGTVFVAFGVQLAVKP</sequence>
<evidence type="ECO:0000256" key="5">
    <source>
        <dbReference type="ARBA" id="ARBA00023136"/>
    </source>
</evidence>
<dbReference type="STRING" id="1300347.I601_2109"/>
<dbReference type="InterPro" id="IPR001123">
    <property type="entry name" value="LeuE-type"/>
</dbReference>
<feature type="transmembrane region" description="Helical" evidence="6">
    <location>
        <begin position="132"/>
        <end position="152"/>
    </location>
</feature>
<feature type="transmembrane region" description="Helical" evidence="6">
    <location>
        <begin position="158"/>
        <end position="180"/>
    </location>
</feature>
<feature type="transmembrane region" description="Helical" evidence="6">
    <location>
        <begin position="39"/>
        <end position="63"/>
    </location>
</feature>
<dbReference type="PIRSF" id="PIRSF006324">
    <property type="entry name" value="LeuE"/>
    <property type="match status" value="1"/>
</dbReference>
<dbReference type="KEGG" id="ndk:I601_2109"/>
<organism evidence="7 8">
    <name type="scientific">Nocardioides dokdonensis FR1436</name>
    <dbReference type="NCBI Taxonomy" id="1300347"/>
    <lineage>
        <taxon>Bacteria</taxon>
        <taxon>Bacillati</taxon>
        <taxon>Actinomycetota</taxon>
        <taxon>Actinomycetes</taxon>
        <taxon>Propionibacteriales</taxon>
        <taxon>Nocardioidaceae</taxon>
        <taxon>Nocardioides</taxon>
    </lineage>
</organism>
<dbReference type="PATRIC" id="fig|1300347.3.peg.2104"/>
<dbReference type="GO" id="GO:0015171">
    <property type="term" value="F:amino acid transmembrane transporter activity"/>
    <property type="evidence" value="ECO:0007669"/>
    <property type="project" value="TreeGrafter"/>
</dbReference>
<feature type="transmembrane region" description="Helical" evidence="6">
    <location>
        <begin position="6"/>
        <end position="27"/>
    </location>
</feature>
<comment type="subcellular location">
    <subcellularLocation>
        <location evidence="1">Cell membrane</location>
        <topology evidence="1">Multi-pass membrane protein</topology>
    </subcellularLocation>
</comment>
<evidence type="ECO:0000313" key="8">
    <source>
        <dbReference type="Proteomes" id="UP000077868"/>
    </source>
</evidence>
<keyword evidence="8" id="KW-1185">Reference proteome</keyword>
<evidence type="ECO:0000256" key="3">
    <source>
        <dbReference type="ARBA" id="ARBA00022692"/>
    </source>
</evidence>
<dbReference type="PANTHER" id="PTHR30086">
    <property type="entry name" value="ARGININE EXPORTER PROTEIN ARGO"/>
    <property type="match status" value="1"/>
</dbReference>
<evidence type="ECO:0000313" key="7">
    <source>
        <dbReference type="EMBL" id="ANH38534.1"/>
    </source>
</evidence>
<name>A0A1A9GJU8_9ACTN</name>
<reference evidence="7 8" key="1">
    <citation type="submission" date="2016-03" db="EMBL/GenBank/DDBJ databases">
        <title>Complete genome sequence of a soil Actinobacterium, Nocardioides dokdonensis FR1436.</title>
        <authorList>
            <person name="Kwon S.-K."/>
            <person name="Kim K."/>
            <person name="Kim J.F."/>
        </authorList>
    </citation>
    <scope>NUCLEOTIDE SEQUENCE [LARGE SCALE GENOMIC DNA]</scope>
    <source>
        <strain evidence="7 8">FR1436</strain>
    </source>
</reference>
<keyword evidence="5 6" id="KW-0472">Membrane</keyword>
<dbReference type="PANTHER" id="PTHR30086:SF20">
    <property type="entry name" value="ARGININE EXPORTER PROTEIN ARGO-RELATED"/>
    <property type="match status" value="1"/>
</dbReference>
<keyword evidence="2" id="KW-1003">Cell membrane</keyword>
<evidence type="ECO:0000256" key="4">
    <source>
        <dbReference type="ARBA" id="ARBA00022989"/>
    </source>
</evidence>
<evidence type="ECO:0000256" key="2">
    <source>
        <dbReference type="ARBA" id="ARBA00022475"/>
    </source>
</evidence>
<dbReference type="Pfam" id="PF01810">
    <property type="entry name" value="LysE"/>
    <property type="match status" value="1"/>
</dbReference>
<feature type="transmembrane region" description="Helical" evidence="6">
    <location>
        <begin position="69"/>
        <end position="87"/>
    </location>
</feature>
<dbReference type="GO" id="GO:0005886">
    <property type="term" value="C:plasma membrane"/>
    <property type="evidence" value="ECO:0007669"/>
    <property type="project" value="UniProtKB-SubCell"/>
</dbReference>
<keyword evidence="4 6" id="KW-1133">Transmembrane helix</keyword>
<protein>
    <submittedName>
        <fullName evidence="7">Homoserine/homoserine lactone efflux protein</fullName>
    </submittedName>
</protein>
<dbReference type="OrthoDB" id="3175972at2"/>
<evidence type="ECO:0000256" key="6">
    <source>
        <dbReference type="SAM" id="Phobius"/>
    </source>
</evidence>
<dbReference type="AlphaFoldDB" id="A0A1A9GJU8"/>
<accession>A0A1A9GJU8</accession>
<gene>
    <name evidence="7" type="primary">rhtB</name>
    <name evidence="7" type="ORF">I601_2109</name>
</gene>